<sequence length="90" mass="10234">MSTLECIGEFGIKQRLPSIVQARILTSFGHVSRSDNDSIERLFGRKGRIEGTRSRGRLPMIWADQIKAALWLSPYMSVRERQLRKSNGDG</sequence>
<dbReference type="AlphaFoldDB" id="A0A8S4SIV7"/>
<organism evidence="1 2">
    <name type="scientific">Pararge aegeria aegeria</name>
    <dbReference type="NCBI Taxonomy" id="348720"/>
    <lineage>
        <taxon>Eukaryota</taxon>
        <taxon>Metazoa</taxon>
        <taxon>Ecdysozoa</taxon>
        <taxon>Arthropoda</taxon>
        <taxon>Hexapoda</taxon>
        <taxon>Insecta</taxon>
        <taxon>Pterygota</taxon>
        <taxon>Neoptera</taxon>
        <taxon>Endopterygota</taxon>
        <taxon>Lepidoptera</taxon>
        <taxon>Glossata</taxon>
        <taxon>Ditrysia</taxon>
        <taxon>Papilionoidea</taxon>
        <taxon>Nymphalidae</taxon>
        <taxon>Satyrinae</taxon>
        <taxon>Satyrini</taxon>
        <taxon>Parargina</taxon>
        <taxon>Pararge</taxon>
    </lineage>
</organism>
<accession>A0A8S4SIV7</accession>
<protein>
    <submittedName>
        <fullName evidence="1">Jg15849 protein</fullName>
    </submittedName>
</protein>
<keyword evidence="2" id="KW-1185">Reference proteome</keyword>
<proteinExistence type="predicted"/>
<evidence type="ECO:0000313" key="2">
    <source>
        <dbReference type="Proteomes" id="UP000838756"/>
    </source>
</evidence>
<name>A0A8S4SIV7_9NEOP</name>
<evidence type="ECO:0000313" key="1">
    <source>
        <dbReference type="EMBL" id="CAH2268395.1"/>
    </source>
</evidence>
<dbReference type="EMBL" id="CAKXAJ010026434">
    <property type="protein sequence ID" value="CAH2268395.1"/>
    <property type="molecule type" value="Genomic_DNA"/>
</dbReference>
<reference evidence="1" key="1">
    <citation type="submission" date="2022-03" db="EMBL/GenBank/DDBJ databases">
        <authorList>
            <person name="Lindestad O."/>
        </authorList>
    </citation>
    <scope>NUCLEOTIDE SEQUENCE</scope>
</reference>
<gene>
    <name evidence="1" type="primary">jg15849</name>
    <name evidence="1" type="ORF">PAEG_LOCUS26754</name>
</gene>
<comment type="caution">
    <text evidence="1">The sequence shown here is derived from an EMBL/GenBank/DDBJ whole genome shotgun (WGS) entry which is preliminary data.</text>
</comment>
<dbReference type="OrthoDB" id="425681at2759"/>
<dbReference type="Proteomes" id="UP000838756">
    <property type="component" value="Unassembled WGS sequence"/>
</dbReference>